<sequence length="234" mass="26003">MRLVAGFMDSLLGGSRSGGCFSSPDARCARGQLTVGLVAVFVVETLAFSSCPSSRTVLDRSLAGSLTERHELVSGFRVWFSLRLEIRISRIGDKQRELPLIWYNQGRSTMASKGMGRSTTVNYISCFRSHAFVVTITTLSGGIDLPSKLVRDFASRLIFGAGCSSDHSVSCEMMLTALPISTRIFERMTLLFLARLLKRHLGLLIVPRVEWERLSRLSTSLDVIVLLDLRIRDR</sequence>
<evidence type="ECO:0000313" key="2">
    <source>
        <dbReference type="Proteomes" id="UP000712281"/>
    </source>
</evidence>
<dbReference type="AlphaFoldDB" id="A0A8S9H706"/>
<protein>
    <submittedName>
        <fullName evidence="1">Uncharacterized protein</fullName>
    </submittedName>
</protein>
<dbReference type="Proteomes" id="UP000712281">
    <property type="component" value="Unassembled WGS sequence"/>
</dbReference>
<organism evidence="1 2">
    <name type="scientific">Brassica cretica</name>
    <name type="common">Mustard</name>
    <dbReference type="NCBI Taxonomy" id="69181"/>
    <lineage>
        <taxon>Eukaryota</taxon>
        <taxon>Viridiplantae</taxon>
        <taxon>Streptophyta</taxon>
        <taxon>Embryophyta</taxon>
        <taxon>Tracheophyta</taxon>
        <taxon>Spermatophyta</taxon>
        <taxon>Magnoliopsida</taxon>
        <taxon>eudicotyledons</taxon>
        <taxon>Gunneridae</taxon>
        <taxon>Pentapetalae</taxon>
        <taxon>rosids</taxon>
        <taxon>malvids</taxon>
        <taxon>Brassicales</taxon>
        <taxon>Brassicaceae</taxon>
        <taxon>Brassiceae</taxon>
        <taxon>Brassica</taxon>
    </lineage>
</organism>
<reference evidence="1" key="1">
    <citation type="submission" date="2019-12" db="EMBL/GenBank/DDBJ databases">
        <title>Genome sequencing and annotation of Brassica cretica.</title>
        <authorList>
            <person name="Studholme D.J."/>
            <person name="Sarris P.F."/>
        </authorList>
    </citation>
    <scope>NUCLEOTIDE SEQUENCE</scope>
    <source>
        <strain evidence="1">PFS-001/15</strain>
        <tissue evidence="1">Leaf</tissue>
    </source>
</reference>
<evidence type="ECO:0000313" key="1">
    <source>
        <dbReference type="EMBL" id="KAF2552856.1"/>
    </source>
</evidence>
<gene>
    <name evidence="1" type="ORF">F2Q68_00037374</name>
</gene>
<proteinExistence type="predicted"/>
<dbReference type="EMBL" id="QGKW02001988">
    <property type="protein sequence ID" value="KAF2552856.1"/>
    <property type="molecule type" value="Genomic_DNA"/>
</dbReference>
<comment type="caution">
    <text evidence="1">The sequence shown here is derived from an EMBL/GenBank/DDBJ whole genome shotgun (WGS) entry which is preliminary data.</text>
</comment>
<accession>A0A8S9H706</accession>
<name>A0A8S9H706_BRACR</name>